<name>A0A5J4WWA8_9EUKA</name>
<sequence>LYETESHSRGIILGWNKSDNVEDQEEDWACVTETIGKDPEKKYTLEYLKFGEIDEFISATVLMHLGPLEDCDHPTLKSPIDICKCPDRTDPATWYSDPRTKEGQLCDSCGLARGAFSLIFFTVVLPILAMFW</sequence>
<evidence type="ECO:0000313" key="2">
    <source>
        <dbReference type="EMBL" id="KAA6398509.1"/>
    </source>
</evidence>
<keyword evidence="1" id="KW-0472">Membrane</keyword>
<dbReference type="EMBL" id="SNRW01000940">
    <property type="protein sequence ID" value="KAA6398509.1"/>
    <property type="molecule type" value="Genomic_DNA"/>
</dbReference>
<organism evidence="2 3">
    <name type="scientific">Streblomastix strix</name>
    <dbReference type="NCBI Taxonomy" id="222440"/>
    <lineage>
        <taxon>Eukaryota</taxon>
        <taxon>Metamonada</taxon>
        <taxon>Preaxostyla</taxon>
        <taxon>Oxymonadida</taxon>
        <taxon>Streblomastigidae</taxon>
        <taxon>Streblomastix</taxon>
    </lineage>
</organism>
<feature type="non-terminal residue" evidence="2">
    <location>
        <position position="1"/>
    </location>
</feature>
<accession>A0A5J4WWA8</accession>
<dbReference type="Proteomes" id="UP000324800">
    <property type="component" value="Unassembled WGS sequence"/>
</dbReference>
<proteinExistence type="predicted"/>
<reference evidence="2 3" key="1">
    <citation type="submission" date="2019-03" db="EMBL/GenBank/DDBJ databases">
        <title>Single cell metagenomics reveals metabolic interactions within the superorganism composed of flagellate Streblomastix strix and complex community of Bacteroidetes bacteria on its surface.</title>
        <authorList>
            <person name="Treitli S.C."/>
            <person name="Kolisko M."/>
            <person name="Husnik F."/>
            <person name="Keeling P."/>
            <person name="Hampl V."/>
        </authorList>
    </citation>
    <scope>NUCLEOTIDE SEQUENCE [LARGE SCALE GENOMIC DNA]</scope>
    <source>
        <strain evidence="2">ST1C</strain>
    </source>
</reference>
<evidence type="ECO:0000313" key="3">
    <source>
        <dbReference type="Proteomes" id="UP000324800"/>
    </source>
</evidence>
<dbReference type="AlphaFoldDB" id="A0A5J4WWA8"/>
<protein>
    <submittedName>
        <fullName evidence="2">Uncharacterized protein</fullName>
    </submittedName>
</protein>
<feature type="transmembrane region" description="Helical" evidence="1">
    <location>
        <begin position="111"/>
        <end position="131"/>
    </location>
</feature>
<keyword evidence="1" id="KW-0812">Transmembrane</keyword>
<keyword evidence="1" id="KW-1133">Transmembrane helix</keyword>
<evidence type="ECO:0000256" key="1">
    <source>
        <dbReference type="SAM" id="Phobius"/>
    </source>
</evidence>
<comment type="caution">
    <text evidence="2">The sequence shown here is derived from an EMBL/GenBank/DDBJ whole genome shotgun (WGS) entry which is preliminary data.</text>
</comment>
<gene>
    <name evidence="2" type="ORF">EZS28_005959</name>
</gene>